<reference evidence="4" key="1">
    <citation type="submission" date="2013-01" db="EMBL/GenBank/DDBJ databases">
        <title>Draft Genome Sequence of a Mulberry Tree, Morus notabilis C.K. Schneid.</title>
        <authorList>
            <person name="He N."/>
            <person name="Zhao S."/>
        </authorList>
    </citation>
    <scope>NUCLEOTIDE SEQUENCE</scope>
</reference>
<dbReference type="STRING" id="981085.W9QXA0"/>
<dbReference type="Proteomes" id="UP000030645">
    <property type="component" value="Unassembled WGS sequence"/>
</dbReference>
<dbReference type="GO" id="GO:0030015">
    <property type="term" value="C:CCR4-NOT core complex"/>
    <property type="evidence" value="ECO:0007669"/>
    <property type="project" value="InterPro"/>
</dbReference>
<dbReference type="InterPro" id="IPR040398">
    <property type="entry name" value="Not1"/>
</dbReference>
<dbReference type="GO" id="GO:0017148">
    <property type="term" value="P:negative regulation of translation"/>
    <property type="evidence" value="ECO:0007669"/>
    <property type="project" value="InterPro"/>
</dbReference>
<feature type="transmembrane region" description="Helical" evidence="1">
    <location>
        <begin position="44"/>
        <end position="71"/>
    </location>
</feature>
<dbReference type="PANTHER" id="PTHR13162">
    <property type="entry name" value="CCR4-NOT TRANSCRIPTION COMPLEX"/>
    <property type="match status" value="1"/>
</dbReference>
<proteinExistence type="predicted"/>
<gene>
    <name evidence="3" type="ORF">L484_010132</name>
</gene>
<evidence type="ECO:0000313" key="3">
    <source>
        <dbReference type="EMBL" id="EXB25264.1"/>
    </source>
</evidence>
<dbReference type="AlphaFoldDB" id="W9QXA0"/>
<dbReference type="GO" id="GO:0000932">
    <property type="term" value="C:P-body"/>
    <property type="evidence" value="ECO:0007669"/>
    <property type="project" value="TreeGrafter"/>
</dbReference>
<dbReference type="GO" id="GO:0060090">
    <property type="term" value="F:molecular adaptor activity"/>
    <property type="evidence" value="ECO:0007669"/>
    <property type="project" value="TreeGrafter"/>
</dbReference>
<evidence type="ECO:0000256" key="1">
    <source>
        <dbReference type="SAM" id="Phobius"/>
    </source>
</evidence>
<protein>
    <recommendedName>
        <fullName evidence="2">CCR4-NOT transcription complex subunit 1 TTP binding domain-containing protein</fullName>
    </recommendedName>
</protein>
<dbReference type="InterPro" id="IPR032193">
    <property type="entry name" value="CNOT1_TTP_bind"/>
</dbReference>
<dbReference type="InterPro" id="IPR038535">
    <property type="entry name" value="CNOT1_TTP_bind_sf"/>
</dbReference>
<evidence type="ECO:0000313" key="4">
    <source>
        <dbReference type="Proteomes" id="UP000030645"/>
    </source>
</evidence>
<evidence type="ECO:0000259" key="2">
    <source>
        <dbReference type="Pfam" id="PF16417"/>
    </source>
</evidence>
<keyword evidence="1" id="KW-0812">Transmembrane</keyword>
<name>W9QXA0_9ROSA</name>
<keyword evidence="4" id="KW-1185">Reference proteome</keyword>
<dbReference type="eggNOG" id="KOG1831">
    <property type="taxonomic scope" value="Eukaryota"/>
</dbReference>
<accession>W9QXA0</accession>
<keyword evidence="1" id="KW-0472">Membrane</keyword>
<dbReference type="EMBL" id="KE343360">
    <property type="protein sequence ID" value="EXB25264.1"/>
    <property type="molecule type" value="Genomic_DNA"/>
</dbReference>
<feature type="domain" description="CCR4-NOT transcription complex subunit 1 TTP binding" evidence="2">
    <location>
        <begin position="1"/>
        <end position="73"/>
    </location>
</feature>
<dbReference type="Gene3D" id="1.25.40.840">
    <property type="entry name" value="CCR4-NOT transcription complex subunit 1 TTP binding domain"/>
    <property type="match status" value="1"/>
</dbReference>
<sequence length="74" mass="8584">MVKMLARFKKSSVRREKLVFGVMIANLFEEYKLFLNYPKRKLKLVAILFGSLIKNHLVTHLTLGIALHAVLDAW</sequence>
<dbReference type="PANTHER" id="PTHR13162:SF8">
    <property type="entry name" value="CCR4-NOT TRANSCRIPTION COMPLEX SUBUNIT 1"/>
    <property type="match status" value="1"/>
</dbReference>
<dbReference type="Pfam" id="PF16417">
    <property type="entry name" value="CNOT1_TTP_bind"/>
    <property type="match status" value="1"/>
</dbReference>
<keyword evidence="1" id="KW-1133">Transmembrane helix</keyword>
<organism evidence="3 4">
    <name type="scientific">Morus notabilis</name>
    <dbReference type="NCBI Taxonomy" id="981085"/>
    <lineage>
        <taxon>Eukaryota</taxon>
        <taxon>Viridiplantae</taxon>
        <taxon>Streptophyta</taxon>
        <taxon>Embryophyta</taxon>
        <taxon>Tracheophyta</taxon>
        <taxon>Spermatophyta</taxon>
        <taxon>Magnoliopsida</taxon>
        <taxon>eudicotyledons</taxon>
        <taxon>Gunneridae</taxon>
        <taxon>Pentapetalae</taxon>
        <taxon>rosids</taxon>
        <taxon>fabids</taxon>
        <taxon>Rosales</taxon>
        <taxon>Moraceae</taxon>
        <taxon>Moreae</taxon>
        <taxon>Morus</taxon>
    </lineage>
</organism>
<dbReference type="GO" id="GO:0000288">
    <property type="term" value="P:nuclear-transcribed mRNA catabolic process, deadenylation-dependent decay"/>
    <property type="evidence" value="ECO:0007669"/>
    <property type="project" value="TreeGrafter"/>
</dbReference>